<reference evidence="2 3" key="1">
    <citation type="submission" date="2019-04" db="EMBL/GenBank/DDBJ databases">
        <title>An improved genome assembly and genetic linkage map for asparagus bean, Vigna unguiculata ssp. sesquipedialis.</title>
        <authorList>
            <person name="Xia Q."/>
            <person name="Zhang R."/>
            <person name="Dong Y."/>
        </authorList>
    </citation>
    <scope>NUCLEOTIDE SEQUENCE [LARGE SCALE GENOMIC DNA]</scope>
    <source>
        <tissue evidence="2">Leaf</tissue>
    </source>
</reference>
<feature type="region of interest" description="Disordered" evidence="1">
    <location>
        <begin position="62"/>
        <end position="92"/>
    </location>
</feature>
<name>A0A4D6NAH9_VIGUN</name>
<keyword evidence="3" id="KW-1185">Reference proteome</keyword>
<evidence type="ECO:0000313" key="3">
    <source>
        <dbReference type="Proteomes" id="UP000501690"/>
    </source>
</evidence>
<dbReference type="AlphaFoldDB" id="A0A4D6NAH9"/>
<accession>A0A4D6NAH9</accession>
<proteinExistence type="predicted"/>
<evidence type="ECO:0000313" key="2">
    <source>
        <dbReference type="EMBL" id="QCE09784.1"/>
    </source>
</evidence>
<dbReference type="Proteomes" id="UP000501690">
    <property type="component" value="Linkage Group LG10"/>
</dbReference>
<dbReference type="EMBL" id="CP039354">
    <property type="protein sequence ID" value="QCE09784.1"/>
    <property type="molecule type" value="Genomic_DNA"/>
</dbReference>
<gene>
    <name evidence="2" type="ORF">DEO72_LG10g1007</name>
</gene>
<protein>
    <submittedName>
        <fullName evidence="2">Uncharacterized protein</fullName>
    </submittedName>
</protein>
<organism evidence="2 3">
    <name type="scientific">Vigna unguiculata</name>
    <name type="common">Cowpea</name>
    <dbReference type="NCBI Taxonomy" id="3917"/>
    <lineage>
        <taxon>Eukaryota</taxon>
        <taxon>Viridiplantae</taxon>
        <taxon>Streptophyta</taxon>
        <taxon>Embryophyta</taxon>
        <taxon>Tracheophyta</taxon>
        <taxon>Spermatophyta</taxon>
        <taxon>Magnoliopsida</taxon>
        <taxon>eudicotyledons</taxon>
        <taxon>Gunneridae</taxon>
        <taxon>Pentapetalae</taxon>
        <taxon>rosids</taxon>
        <taxon>fabids</taxon>
        <taxon>Fabales</taxon>
        <taxon>Fabaceae</taxon>
        <taxon>Papilionoideae</taxon>
        <taxon>50 kb inversion clade</taxon>
        <taxon>NPAAA clade</taxon>
        <taxon>indigoferoid/millettioid clade</taxon>
        <taxon>Phaseoleae</taxon>
        <taxon>Vigna</taxon>
    </lineage>
</organism>
<sequence>MTHSHTVFPASSPFLEAVRTPRFGCRGFQLACPGEPVSPRRGGQRLVQAFSRKWPPRRLAQFRASERLTQARRVSPKRERAEAPVPDSRTLA</sequence>
<evidence type="ECO:0000256" key="1">
    <source>
        <dbReference type="SAM" id="MobiDB-lite"/>
    </source>
</evidence>